<dbReference type="GO" id="GO:0006397">
    <property type="term" value="P:mRNA processing"/>
    <property type="evidence" value="ECO:0007669"/>
    <property type="project" value="InterPro"/>
</dbReference>
<dbReference type="PROSITE" id="PS50174">
    <property type="entry name" value="G_PATCH"/>
    <property type="match status" value="1"/>
</dbReference>
<sequence>MHIGAPGSLNPCRGLGYCTCASLGATCTKRACVRAPGSSGTFQAGGGWGWGGGGLRGCRPGEGVGGLQVQAAGRSRRPPVPAPRRDFGAASSSSQAPPADVGWGVAAAGPGSPATTLHAPAQTRASSAPRSRTGCGVWPFEASVARGRGPGGSAMAAPDSDSDEDLVSYGTGLEPLEEGERPKKPIPLQDQTVRDEKGRYKRFHGAFSGGFSAGYFNTVGSKEGWTPSSFVSSRQNRADKSVLGPEDFMDEEDLSEFGIAPKAIVTTDDFASKTKDRIREKARQLAAATAPIPGATLLDDLITPAKLSIGFELLRKMGWKEGQGIGPRVKRRPRRQKPDPGVKIYGCALPPGGSEGSEEEDDDYVPENVTFAPKDVTPVDFTPKDNVHGLAYKGLDPHQALFGTSGEHFNLFGGGSQGTSNLLGEIGVNKGRKLGISGQAFGVGALEEEDDDIYATETLSKYDTILKDEEPGDGLYGWTAPRQYKNQKESEKDLRYIGKILDGFSLASKPLSSKKTYPPPELPRDYRPVHYFRPVVAATSENSRLLQVLSESAGKPVPDAGTHSRHQLNASKRGELLGETPVQGSATSVLEFLSQKDKERIKEMKQATDLKAAQLKARSLAQIASSSRSQPSSADVGHCSSWHMALSGRTATTRASNFKPFAKDPEKQKRYEEFLVNMKQGQKDALERCLDPRMTEWERGRERDEFARAAVLYVSSHSTLSSRFTHAKEEDDSDQVEVPRDQENDVNDKQSAVKMKMFGKLTRDTFEWHPDKLLCKRFNVPDPYPDSTLVGLPRVKRDKYSVFNFLTIPETASLPTTQASNEKVLQHQGPEKSRKPSRWDTSKQEKKEDSLSEFLSLARSKVGPPKQESGPLVIREEEPVTESLSNKNISKGVDSQTEEGSRPSMDLFKAIFASSSDEKSSSSEDEQGDSEDDQAGPGEADFKSSQETNSVETPSVAHASEPAPQEPAPSFPIQKLQIDEREAFGPRLPPVFCPNVRQKLEAPQKEKHKKNKDKHKTKKEHRRRKEKVSSFWVSWDRRQAQVSPLLSSRKAPPPARCDPRCEASHRDGLVPGWGHVGLSIPWQKC</sequence>
<gene>
    <name evidence="4" type="primary">GPATCH1</name>
</gene>
<dbReference type="Pfam" id="PF26093">
    <property type="entry name" value="HTH_TGH"/>
    <property type="match status" value="1"/>
</dbReference>
<feature type="region of interest" description="Disordered" evidence="2">
    <location>
        <begin position="324"/>
        <end position="362"/>
    </location>
</feature>
<dbReference type="PANTHER" id="PTHR13384:SF19">
    <property type="entry name" value="G PATCH DOMAIN-CONTAINING PROTEIN 1"/>
    <property type="match status" value="1"/>
</dbReference>
<feature type="region of interest" description="Disordered" evidence="2">
    <location>
        <begin position="551"/>
        <end position="580"/>
    </location>
</feature>
<evidence type="ECO:0000313" key="5">
    <source>
        <dbReference type="Proteomes" id="UP000002254"/>
    </source>
</evidence>
<dbReference type="FunCoup" id="A0A8P0P049">
    <property type="interactions" value="810"/>
</dbReference>
<feature type="region of interest" description="Disordered" evidence="2">
    <location>
        <begin position="817"/>
        <end position="1029"/>
    </location>
</feature>
<reference evidence="4" key="2">
    <citation type="submission" date="2025-08" db="UniProtKB">
        <authorList>
            <consortium name="Ensembl"/>
        </authorList>
    </citation>
    <scope>IDENTIFICATION</scope>
</reference>
<dbReference type="AlphaFoldDB" id="A0A8P0P049"/>
<feature type="region of interest" description="Disordered" evidence="2">
    <location>
        <begin position="59"/>
        <end position="166"/>
    </location>
</feature>
<evidence type="ECO:0000256" key="1">
    <source>
        <dbReference type="ARBA" id="ARBA00008600"/>
    </source>
</evidence>
<dbReference type="Pfam" id="PF07713">
    <property type="entry name" value="DUF1604"/>
    <property type="match status" value="1"/>
</dbReference>
<evidence type="ECO:0000313" key="4">
    <source>
        <dbReference type="Ensembl" id="ENSCAFP00000050247.2"/>
    </source>
</evidence>
<evidence type="ECO:0000256" key="2">
    <source>
        <dbReference type="SAM" id="MobiDB-lite"/>
    </source>
</evidence>
<dbReference type="InterPro" id="IPR011666">
    <property type="entry name" value="DUF1604"/>
</dbReference>
<feature type="compositionally biased region" description="Acidic residues" evidence="2">
    <location>
        <begin position="923"/>
        <end position="934"/>
    </location>
</feature>
<feature type="compositionally biased region" description="Polar residues" evidence="2">
    <location>
        <begin position="882"/>
        <end position="895"/>
    </location>
</feature>
<feature type="compositionally biased region" description="Polar residues" evidence="2">
    <location>
        <begin position="943"/>
        <end position="953"/>
    </location>
</feature>
<feature type="domain" description="G-patch" evidence="3">
    <location>
        <begin position="306"/>
        <end position="326"/>
    </location>
</feature>
<feature type="region of interest" description="Disordered" evidence="2">
    <location>
        <begin position="1042"/>
        <end position="1061"/>
    </location>
</feature>
<reference evidence="4 5" key="1">
    <citation type="journal article" date="2005" name="Nature">
        <title>Genome sequence, comparative analysis and haplotype structure of the domestic dog.</title>
        <authorList>
            <consortium name="Broad Sequencing Platform"/>
            <person name="Lindblad-Toh K."/>
            <person name="Wade C.M."/>
            <person name="Mikkelsen T.S."/>
            <person name="Karlsson E.K."/>
            <person name="Jaffe D.B."/>
            <person name="Kamal M."/>
            <person name="Clamp M."/>
            <person name="Chang J.L."/>
            <person name="Kulbokas E.J. III"/>
            <person name="Zody M.C."/>
            <person name="Mauceli E."/>
            <person name="Xie X."/>
            <person name="Breen M."/>
            <person name="Wayne R.K."/>
            <person name="Ostrander E.A."/>
            <person name="Ponting C.P."/>
            <person name="Galibert F."/>
            <person name="Smith D.R."/>
            <person name="DeJong P.J."/>
            <person name="Kirkness E."/>
            <person name="Alvarez P."/>
            <person name="Biagi T."/>
            <person name="Brockman W."/>
            <person name="Butler J."/>
            <person name="Chin C.W."/>
            <person name="Cook A."/>
            <person name="Cuff J."/>
            <person name="Daly M.J."/>
            <person name="DeCaprio D."/>
            <person name="Gnerre S."/>
            <person name="Grabherr M."/>
            <person name="Kellis M."/>
            <person name="Kleber M."/>
            <person name="Bardeleben C."/>
            <person name="Goodstadt L."/>
            <person name="Heger A."/>
            <person name="Hitte C."/>
            <person name="Kim L."/>
            <person name="Koepfli K.P."/>
            <person name="Parker H.G."/>
            <person name="Pollinger J.P."/>
            <person name="Searle S.M."/>
            <person name="Sutter N.B."/>
            <person name="Thomas R."/>
            <person name="Webber C."/>
            <person name="Baldwin J."/>
            <person name="Abebe A."/>
            <person name="Abouelleil A."/>
            <person name="Aftuck L."/>
            <person name="Ait-Zahra M."/>
            <person name="Aldredge T."/>
            <person name="Allen N."/>
            <person name="An P."/>
            <person name="Anderson S."/>
            <person name="Antoine C."/>
            <person name="Arachchi H."/>
            <person name="Aslam A."/>
            <person name="Ayotte L."/>
            <person name="Bachantsang P."/>
            <person name="Barry A."/>
            <person name="Bayul T."/>
            <person name="Benamara M."/>
            <person name="Berlin A."/>
            <person name="Bessette D."/>
            <person name="Blitshteyn B."/>
            <person name="Bloom T."/>
            <person name="Blye J."/>
            <person name="Boguslavskiy L."/>
            <person name="Bonnet C."/>
            <person name="Boukhgalter B."/>
            <person name="Brown A."/>
            <person name="Cahill P."/>
            <person name="Calixte N."/>
            <person name="Camarata J."/>
            <person name="Cheshatsang Y."/>
            <person name="Chu J."/>
            <person name="Citroen M."/>
            <person name="Collymore A."/>
            <person name="Cooke P."/>
            <person name="Dawoe T."/>
            <person name="Daza R."/>
            <person name="Decktor K."/>
            <person name="DeGray S."/>
            <person name="Dhargay N."/>
            <person name="Dooley K."/>
            <person name="Dooley K."/>
            <person name="Dorje P."/>
            <person name="Dorjee K."/>
            <person name="Dorris L."/>
            <person name="Duffey N."/>
            <person name="Dupes A."/>
            <person name="Egbiremolen O."/>
            <person name="Elong R."/>
            <person name="Falk J."/>
            <person name="Farina A."/>
            <person name="Faro S."/>
            <person name="Ferguson D."/>
            <person name="Ferreira P."/>
            <person name="Fisher S."/>
            <person name="FitzGerald M."/>
            <person name="Foley K."/>
            <person name="Foley C."/>
            <person name="Franke A."/>
            <person name="Friedrich D."/>
            <person name="Gage D."/>
            <person name="Garber M."/>
            <person name="Gearin G."/>
            <person name="Giannoukos G."/>
            <person name="Goode T."/>
            <person name="Goyette A."/>
            <person name="Graham J."/>
            <person name="Grandbois E."/>
            <person name="Gyaltsen K."/>
            <person name="Hafez N."/>
            <person name="Hagopian D."/>
            <person name="Hagos B."/>
            <person name="Hall J."/>
            <person name="Healy C."/>
            <person name="Hegarty R."/>
            <person name="Honan T."/>
            <person name="Horn A."/>
            <person name="Houde N."/>
            <person name="Hughes L."/>
            <person name="Hunnicutt L."/>
            <person name="Husby M."/>
            <person name="Jester B."/>
            <person name="Jones C."/>
            <person name="Kamat A."/>
            <person name="Kanga B."/>
            <person name="Kells C."/>
            <person name="Khazanovich D."/>
            <person name="Kieu A.C."/>
            <person name="Kisner P."/>
            <person name="Kumar M."/>
            <person name="Lance K."/>
            <person name="Landers T."/>
            <person name="Lara M."/>
            <person name="Lee W."/>
            <person name="Leger J.P."/>
            <person name="Lennon N."/>
            <person name="Leuper L."/>
            <person name="LeVine S."/>
            <person name="Liu J."/>
            <person name="Liu X."/>
            <person name="Lokyitsang Y."/>
            <person name="Lokyitsang T."/>
            <person name="Lui A."/>
            <person name="Macdonald J."/>
            <person name="Major J."/>
            <person name="Marabella R."/>
            <person name="Maru K."/>
            <person name="Matthews C."/>
            <person name="McDonough S."/>
            <person name="Mehta T."/>
            <person name="Meldrim J."/>
            <person name="Melnikov A."/>
            <person name="Meneus L."/>
            <person name="Mihalev A."/>
            <person name="Mihova T."/>
            <person name="Miller K."/>
            <person name="Mittelman R."/>
            <person name="Mlenga V."/>
            <person name="Mulrain L."/>
            <person name="Munson G."/>
            <person name="Navidi A."/>
            <person name="Naylor J."/>
            <person name="Nguyen T."/>
            <person name="Nguyen N."/>
            <person name="Nguyen C."/>
            <person name="Nguyen T."/>
            <person name="Nicol R."/>
            <person name="Norbu N."/>
            <person name="Norbu C."/>
            <person name="Novod N."/>
            <person name="Nyima T."/>
            <person name="Olandt P."/>
            <person name="O'Neill B."/>
            <person name="O'Neill K."/>
            <person name="Osman S."/>
            <person name="Oyono L."/>
            <person name="Patti C."/>
            <person name="Perrin D."/>
            <person name="Phunkhang P."/>
            <person name="Pierre F."/>
            <person name="Priest M."/>
            <person name="Rachupka A."/>
            <person name="Raghuraman S."/>
            <person name="Rameau R."/>
            <person name="Ray V."/>
            <person name="Raymond C."/>
            <person name="Rege F."/>
            <person name="Rise C."/>
            <person name="Rogers J."/>
            <person name="Rogov P."/>
            <person name="Sahalie J."/>
            <person name="Settipalli S."/>
            <person name="Sharpe T."/>
            <person name="Shea T."/>
            <person name="Sheehan M."/>
            <person name="Sherpa N."/>
            <person name="Shi J."/>
            <person name="Shih D."/>
            <person name="Sloan J."/>
            <person name="Smith C."/>
            <person name="Sparrow T."/>
            <person name="Stalker J."/>
            <person name="Stange-Thomann N."/>
            <person name="Stavropoulos S."/>
            <person name="Stone C."/>
            <person name="Stone S."/>
            <person name="Sykes S."/>
            <person name="Tchuinga P."/>
            <person name="Tenzing P."/>
            <person name="Tesfaye S."/>
            <person name="Thoulutsang D."/>
            <person name="Thoulutsang Y."/>
            <person name="Topham K."/>
            <person name="Topping I."/>
            <person name="Tsamla T."/>
            <person name="Vassiliev H."/>
            <person name="Venkataraman V."/>
            <person name="Vo A."/>
            <person name="Wangchuk T."/>
            <person name="Wangdi T."/>
            <person name="Weiand M."/>
            <person name="Wilkinson J."/>
            <person name="Wilson A."/>
            <person name="Yadav S."/>
            <person name="Yang S."/>
            <person name="Yang X."/>
            <person name="Young G."/>
            <person name="Yu Q."/>
            <person name="Zainoun J."/>
            <person name="Zembek L."/>
            <person name="Zimmer A."/>
            <person name="Lander E.S."/>
        </authorList>
    </citation>
    <scope>NUCLEOTIDE SEQUENCE [LARGE SCALE GENOMIC DNA]</scope>
    <source>
        <strain evidence="4">Boxer</strain>
    </source>
</reference>
<dbReference type="InterPro" id="IPR000467">
    <property type="entry name" value="G_patch_dom"/>
</dbReference>
<feature type="compositionally biased region" description="Low complexity" evidence="2">
    <location>
        <begin position="89"/>
        <end position="99"/>
    </location>
</feature>
<evidence type="ECO:0000259" key="3">
    <source>
        <dbReference type="PROSITE" id="PS50174"/>
    </source>
</evidence>
<dbReference type="PANTHER" id="PTHR13384">
    <property type="entry name" value="G PATCH DOMAIN-CONTAINING PROTEIN 1"/>
    <property type="match status" value="1"/>
</dbReference>
<name>A0A8P0P049_CANLF</name>
<comment type="similarity">
    <text evidence="1">Belongs to the GPATCH1 family.</text>
</comment>
<feature type="compositionally biased region" description="Basic and acidic residues" evidence="2">
    <location>
        <begin position="737"/>
        <end position="747"/>
    </location>
</feature>
<feature type="compositionally biased region" description="Basic and acidic residues" evidence="2">
    <location>
        <begin position="829"/>
        <end position="850"/>
    </location>
</feature>
<organism evidence="4 5">
    <name type="scientific">Canis lupus familiaris</name>
    <name type="common">Dog</name>
    <name type="synonym">Canis familiaris</name>
    <dbReference type="NCBI Taxonomy" id="9615"/>
    <lineage>
        <taxon>Eukaryota</taxon>
        <taxon>Metazoa</taxon>
        <taxon>Chordata</taxon>
        <taxon>Craniata</taxon>
        <taxon>Vertebrata</taxon>
        <taxon>Euteleostomi</taxon>
        <taxon>Mammalia</taxon>
        <taxon>Eutheria</taxon>
        <taxon>Laurasiatheria</taxon>
        <taxon>Carnivora</taxon>
        <taxon>Caniformia</taxon>
        <taxon>Canidae</taxon>
        <taxon>Canis</taxon>
    </lineage>
</organism>
<proteinExistence type="inferred from homology"/>
<dbReference type="Proteomes" id="UP000002254">
    <property type="component" value="Chromosome 1"/>
</dbReference>
<protein>
    <submittedName>
        <fullName evidence="4">G-patch domain containing 1</fullName>
    </submittedName>
</protein>
<dbReference type="Ensembl" id="ENSCAFT00000090504.2">
    <property type="protein sequence ID" value="ENSCAFP00000050247.2"/>
    <property type="gene ID" value="ENSCAFG00000007457.5"/>
</dbReference>
<feature type="compositionally biased region" description="Basic residues" evidence="2">
    <location>
        <begin position="1006"/>
        <end position="1026"/>
    </location>
</feature>
<dbReference type="OrthoDB" id="20507at2759"/>
<dbReference type="GO" id="GO:0003676">
    <property type="term" value="F:nucleic acid binding"/>
    <property type="evidence" value="ECO:0007669"/>
    <property type="project" value="InterPro"/>
</dbReference>
<feature type="region of interest" description="Disordered" evidence="2">
    <location>
        <begin position="723"/>
        <end position="747"/>
    </location>
</feature>
<dbReference type="Pfam" id="PF01585">
    <property type="entry name" value="G-patch"/>
    <property type="match status" value="1"/>
</dbReference>
<accession>A0A8P0P049</accession>